<dbReference type="EMBL" id="CP145316">
    <property type="protein sequence ID" value="XAM18184.1"/>
    <property type="molecule type" value="Genomic_DNA"/>
</dbReference>
<reference evidence="1 2" key="1">
    <citation type="submission" date="2024-02" db="EMBL/GenBank/DDBJ databases">
        <title>Genome and pathogenicity analysis of Helicobacter mastomyrinus isolated from mice.</title>
        <authorList>
            <person name="Zhu L."/>
        </authorList>
    </citation>
    <scope>NUCLEOTIDE SEQUENCE [LARGE SCALE GENOMIC DNA]</scope>
    <source>
        <strain evidence="1 2">Hm-17</strain>
    </source>
</reference>
<dbReference type="RefSeq" id="WP_343353664.1">
    <property type="nucleotide sequence ID" value="NZ_CP145316.1"/>
</dbReference>
<sequence>MQTAHTPDFGFFLMVIDIDKDIRAYNAAMSSYNLWKSRINIKHSVQHTHWRRFLGIKVSKYYTYTTHITYPQAAAQTNKYNAQAQQLRDKLGVFLV</sequence>
<accession>A0ABZ3F7Z2</accession>
<organism evidence="1 2">
    <name type="scientific">Helicobacter mastomyrinus</name>
    <dbReference type="NCBI Taxonomy" id="287948"/>
    <lineage>
        <taxon>Bacteria</taxon>
        <taxon>Pseudomonadati</taxon>
        <taxon>Campylobacterota</taxon>
        <taxon>Epsilonproteobacteria</taxon>
        <taxon>Campylobacterales</taxon>
        <taxon>Helicobacteraceae</taxon>
        <taxon>Helicobacter</taxon>
    </lineage>
</organism>
<name>A0ABZ3F7Z2_9HELI</name>
<gene>
    <name evidence="1" type="ORF">V3I05_00370</name>
</gene>
<evidence type="ECO:0000313" key="2">
    <source>
        <dbReference type="Proteomes" id="UP001434737"/>
    </source>
</evidence>
<dbReference type="Proteomes" id="UP001434737">
    <property type="component" value="Chromosome"/>
</dbReference>
<evidence type="ECO:0000313" key="1">
    <source>
        <dbReference type="EMBL" id="XAM18184.1"/>
    </source>
</evidence>
<protein>
    <submittedName>
        <fullName evidence="1">Uncharacterized protein</fullName>
    </submittedName>
</protein>
<proteinExistence type="predicted"/>
<keyword evidence="2" id="KW-1185">Reference proteome</keyword>